<name>A0A2P2LXT0_RHIMU</name>
<feature type="signal peptide" evidence="1">
    <location>
        <begin position="1"/>
        <end position="16"/>
    </location>
</feature>
<dbReference type="AlphaFoldDB" id="A0A2P2LXT0"/>
<feature type="chain" id="PRO_5015158699" evidence="1">
    <location>
        <begin position="17"/>
        <end position="54"/>
    </location>
</feature>
<dbReference type="EMBL" id="GGEC01042284">
    <property type="protein sequence ID" value="MBX22768.1"/>
    <property type="molecule type" value="Transcribed_RNA"/>
</dbReference>
<evidence type="ECO:0000256" key="1">
    <source>
        <dbReference type="SAM" id="SignalP"/>
    </source>
</evidence>
<reference evidence="2" key="1">
    <citation type="submission" date="2018-02" db="EMBL/GenBank/DDBJ databases">
        <title>Rhizophora mucronata_Transcriptome.</title>
        <authorList>
            <person name="Meera S.P."/>
            <person name="Sreeshan A."/>
            <person name="Augustine A."/>
        </authorList>
    </citation>
    <scope>NUCLEOTIDE SEQUENCE</scope>
    <source>
        <tissue evidence="2">Leaf</tissue>
    </source>
</reference>
<evidence type="ECO:0000313" key="2">
    <source>
        <dbReference type="EMBL" id="MBX22768.1"/>
    </source>
</evidence>
<protein>
    <submittedName>
        <fullName evidence="2">Uncharacterized protein MANES_04G075500</fullName>
    </submittedName>
</protein>
<organism evidence="2">
    <name type="scientific">Rhizophora mucronata</name>
    <name type="common">Asiatic mangrove</name>
    <dbReference type="NCBI Taxonomy" id="61149"/>
    <lineage>
        <taxon>Eukaryota</taxon>
        <taxon>Viridiplantae</taxon>
        <taxon>Streptophyta</taxon>
        <taxon>Embryophyta</taxon>
        <taxon>Tracheophyta</taxon>
        <taxon>Spermatophyta</taxon>
        <taxon>Magnoliopsida</taxon>
        <taxon>eudicotyledons</taxon>
        <taxon>Gunneridae</taxon>
        <taxon>Pentapetalae</taxon>
        <taxon>rosids</taxon>
        <taxon>fabids</taxon>
        <taxon>Malpighiales</taxon>
        <taxon>Rhizophoraceae</taxon>
        <taxon>Rhizophora</taxon>
    </lineage>
</organism>
<accession>A0A2P2LXT0</accession>
<proteinExistence type="predicted"/>
<sequence>MSMLFAWLAFVRMDLGELWFMSSCQMNRLRSSYFQKMLDVILWVGRSYKILLLA</sequence>
<keyword evidence="1" id="KW-0732">Signal</keyword>